<evidence type="ECO:0000256" key="1">
    <source>
        <dbReference type="ARBA" id="ARBA00022942"/>
    </source>
</evidence>
<dbReference type="KEGG" id="wic:J056_000771"/>
<proteinExistence type="predicted"/>
<dbReference type="Gene3D" id="1.25.40.990">
    <property type="match status" value="1"/>
</dbReference>
<evidence type="ECO:0000313" key="3">
    <source>
        <dbReference type="EMBL" id="EOR00573.1"/>
    </source>
</evidence>
<dbReference type="OrthoDB" id="8775810at2759"/>
<dbReference type="OMA" id="HKFMGLH"/>
<organism evidence="3 4">
    <name type="scientific">Wallemia ichthyophaga (strain EXF-994 / CBS 113033)</name>
    <dbReference type="NCBI Taxonomy" id="1299270"/>
    <lineage>
        <taxon>Eukaryota</taxon>
        <taxon>Fungi</taxon>
        <taxon>Dikarya</taxon>
        <taxon>Basidiomycota</taxon>
        <taxon>Wallemiomycotina</taxon>
        <taxon>Wallemiomycetes</taxon>
        <taxon>Wallemiales</taxon>
        <taxon>Wallemiaceae</taxon>
        <taxon>Wallemia</taxon>
    </lineage>
</organism>
<dbReference type="PANTHER" id="PTHR12387:SF0">
    <property type="entry name" value="26S PROTEASOME NON-ATPASE REGULATORY SUBUNIT 8"/>
    <property type="match status" value="1"/>
</dbReference>
<dbReference type="Proteomes" id="UP000014064">
    <property type="component" value="Unassembled WGS sequence"/>
</dbReference>
<dbReference type="STRING" id="1299270.R9AEH4"/>
<evidence type="ECO:0000259" key="2">
    <source>
        <dbReference type="Pfam" id="PF10075"/>
    </source>
</evidence>
<dbReference type="GO" id="GO:0008541">
    <property type="term" value="C:proteasome regulatory particle, lid subcomplex"/>
    <property type="evidence" value="ECO:0007669"/>
    <property type="project" value="TreeGrafter"/>
</dbReference>
<feature type="domain" description="CSN8/PSMD8/EIF3K" evidence="2">
    <location>
        <begin position="87"/>
        <end position="218"/>
    </location>
</feature>
<dbReference type="RefSeq" id="XP_009268674.1">
    <property type="nucleotide sequence ID" value="XM_009270399.1"/>
</dbReference>
<dbReference type="InterPro" id="IPR006746">
    <property type="entry name" value="26S_Psome_Rpn12"/>
</dbReference>
<dbReference type="GO" id="GO:0005829">
    <property type="term" value="C:cytosol"/>
    <property type="evidence" value="ECO:0007669"/>
    <property type="project" value="TreeGrafter"/>
</dbReference>
<name>R9AEH4_WALI9</name>
<dbReference type="EMBL" id="KE007234">
    <property type="protein sequence ID" value="EOR00573.1"/>
    <property type="molecule type" value="Genomic_DNA"/>
</dbReference>
<dbReference type="HOGENOM" id="CLU_046003_2_1_1"/>
<dbReference type="PANTHER" id="PTHR12387">
    <property type="entry name" value="26S PROTEASOME NON-ATPASE REGULATORY SUBUNIT 8"/>
    <property type="match status" value="1"/>
</dbReference>
<dbReference type="GO" id="GO:0043161">
    <property type="term" value="P:proteasome-mediated ubiquitin-dependent protein catabolic process"/>
    <property type="evidence" value="ECO:0007669"/>
    <property type="project" value="TreeGrafter"/>
</dbReference>
<keyword evidence="1 3" id="KW-0647">Proteasome</keyword>
<gene>
    <name evidence="3" type="ORF">J056_000771</name>
</gene>
<dbReference type="GO" id="GO:0005634">
    <property type="term" value="C:nucleus"/>
    <property type="evidence" value="ECO:0007669"/>
    <property type="project" value="TreeGrafter"/>
</dbReference>
<dbReference type="GeneID" id="20373723"/>
<dbReference type="eggNOG" id="KOG3151">
    <property type="taxonomic scope" value="Eukaryota"/>
</dbReference>
<dbReference type="AlphaFoldDB" id="R9AEH4"/>
<dbReference type="Pfam" id="PF10075">
    <property type="entry name" value="CSN8_PSD8_EIF3K"/>
    <property type="match status" value="1"/>
</dbReference>
<dbReference type="InterPro" id="IPR033464">
    <property type="entry name" value="CSN8_PSD8_EIF3K"/>
</dbReference>
<keyword evidence="4" id="KW-1185">Reference proteome</keyword>
<evidence type="ECO:0000313" key="4">
    <source>
        <dbReference type="Proteomes" id="UP000014064"/>
    </source>
</evidence>
<protein>
    <submittedName>
        <fullName evidence="3">26S proteasome non-ATPase regulatory subunit 8</fullName>
    </submittedName>
</protein>
<reference evidence="4" key="1">
    <citation type="journal article" date="2013" name="BMC Genomics">
        <title>Genome and transcriptome sequencing of the halophilic fungus Wallemia ichthyophaga: haloadaptations present and absent.</title>
        <authorList>
            <person name="Zajc J."/>
            <person name="Liu Y."/>
            <person name="Dai W."/>
            <person name="Yang Z."/>
            <person name="Hu J."/>
            <person name="Gostincar C."/>
            <person name="Gunde-Cimerman N."/>
        </authorList>
    </citation>
    <scope>NUCLEOTIDE SEQUENCE [LARGE SCALE GENOMIC DNA]</scope>
    <source>
        <strain evidence="4">EXF-994 / CBS 113033</strain>
    </source>
</reference>
<sequence length="253" mass="29013">MSKLFEIKQRIEKGERVVEGLNEAKLLMSQSNLLIPSTRSDMVDLQVSRDILEVGALHSITSQDLKSFERYINLLNPFWSLTNDSTNQPKIIALQLLIYLTQNRISDFHTLLESIPIHLLSNFHIQTPIKLERWIMEGSYSKVWDSKPEIELAGHWIWLAFLETIRNEIASCEEKAYDSLPINDAATLLFFNSPAQLTQFATSRGWTISPSTQHVIFKDLNSITGIEKQKFSLPSHNMISHSLNYAKELETIV</sequence>
<accession>R9AEH4</accession>